<proteinExistence type="predicted"/>
<evidence type="ECO:0000313" key="2">
    <source>
        <dbReference type="EMBL" id="GHW01761.1"/>
    </source>
</evidence>
<gene>
    <name evidence="2" type="ORF">lacNasYZ03_14480</name>
</gene>
<reference evidence="3" key="1">
    <citation type="submission" date="2021-01" db="EMBL/GenBank/DDBJ databases">
        <title>Draft genome sequence of Nasalis larvatus strain YZ03.</title>
        <authorList>
            <person name="Suzuki-Hashido N."/>
            <person name="Tsuchida S."/>
            <person name="Hayakawa T."/>
        </authorList>
    </citation>
    <scope>NUCLEOTIDE SEQUENCE [LARGE SCALE GENOMIC DNA]</scope>
    <source>
        <strain evidence="3">YZ03</strain>
    </source>
</reference>
<evidence type="ECO:0000313" key="3">
    <source>
        <dbReference type="Proteomes" id="UP000616547"/>
    </source>
</evidence>
<evidence type="ECO:0000256" key="1">
    <source>
        <dbReference type="SAM" id="Coils"/>
    </source>
</evidence>
<dbReference type="RefSeq" id="WP_201330279.1">
    <property type="nucleotide sequence ID" value="NZ_BOCG01000338.1"/>
</dbReference>
<comment type="caution">
    <text evidence="2">The sequence shown here is derived from an EMBL/GenBank/DDBJ whole genome shotgun (WGS) entry which is preliminary data.</text>
</comment>
<dbReference type="EMBL" id="BOCI01000430">
    <property type="protein sequence ID" value="GHW01761.1"/>
    <property type="molecule type" value="Genomic_DNA"/>
</dbReference>
<organism evidence="2 3">
    <name type="scientific">Lactobacillus nasalidis</name>
    <dbReference type="NCBI Taxonomy" id="2797258"/>
    <lineage>
        <taxon>Bacteria</taxon>
        <taxon>Bacillati</taxon>
        <taxon>Bacillota</taxon>
        <taxon>Bacilli</taxon>
        <taxon>Lactobacillales</taxon>
        <taxon>Lactobacillaceae</taxon>
        <taxon>Lactobacillus</taxon>
    </lineage>
</organism>
<keyword evidence="1" id="KW-0175">Coiled coil</keyword>
<feature type="coiled-coil region" evidence="1">
    <location>
        <begin position="301"/>
        <end position="377"/>
    </location>
</feature>
<keyword evidence="3" id="KW-1185">Reference proteome</keyword>
<dbReference type="Proteomes" id="UP000616547">
    <property type="component" value="Unassembled WGS sequence"/>
</dbReference>
<name>A0ABQ3W8A2_9LACO</name>
<protein>
    <submittedName>
        <fullName evidence="2">Uncharacterized protein</fullName>
    </submittedName>
</protein>
<accession>A0ABQ3W8A2</accession>
<sequence length="661" mass="77100">MPAKIIIGKWEENDRTGVTYIRRYAEADENDTAVMQAVPSTDKHTYTKKIMDVDKLDSFSIFRVINNSYNDTKVYDIGTPVMIIDRQLENIKYRLINRLPITDKRFETKGVNWLIGQSFENGKFTGLLIKSRQVEEKNGEICLKPSVKVVEKYIIDTKDIVTCFDFYNQYKFYGRKDLPKRIVRERVSEWHDLFNKLLSENLGKFLEEVKDLSSFKRAENTIKKFLEKANDETIVKQIADYIDEDQYTVAAEFKEYLKDSGNHLSFNDEDADILSDLVQNNNDLRERTYQKFYERWQNQNIKELKAGQAEISKTQKQLQQEQEKYKNEKAELEPGIQEMRHKVQELQKKIKNQTELYNSITDKLKQAEGDVAEFRAKNLLYGNTNDRTKDLVPETKQTQSVIASVTYQPGTRADYPETEIDDLDDVLFAIGDNISFVSDNNQVSQLLYTSLWTDKPLLLVGPMAEELIRVLSLVSYNREPGVLDCTENVAEGILQQIESSDDEIIIIRNLFGSKNVAKIASFVSRTTKKIFVVHPFKEDLVLEPKSLYYYFTPIVTDIFVNKVCKSNFNNLEHLNKLLKVSPREGAYVKNYNQQVQFNPLMEDNWLQYDLEDPEDPEINKNSREILKWLQLSWAYLTDDAPLLEVFKKNGKYQKLDFLESD</sequence>